<dbReference type="AlphaFoldDB" id="A0AAV7F488"/>
<reference evidence="2 3" key="1">
    <citation type="submission" date="2021-07" db="EMBL/GenBank/DDBJ databases">
        <title>The Aristolochia fimbriata genome: insights into angiosperm evolution, floral development and chemical biosynthesis.</title>
        <authorList>
            <person name="Jiao Y."/>
        </authorList>
    </citation>
    <scope>NUCLEOTIDE SEQUENCE [LARGE SCALE GENOMIC DNA]</scope>
    <source>
        <strain evidence="2">IBCAS-2021</strain>
        <tissue evidence="2">Leaf</tissue>
    </source>
</reference>
<proteinExistence type="predicted"/>
<keyword evidence="3" id="KW-1185">Reference proteome</keyword>
<dbReference type="EMBL" id="JAINDJ010000002">
    <property type="protein sequence ID" value="KAG9455985.1"/>
    <property type="molecule type" value="Genomic_DNA"/>
</dbReference>
<evidence type="ECO:0000313" key="2">
    <source>
        <dbReference type="EMBL" id="KAG9455985.1"/>
    </source>
</evidence>
<evidence type="ECO:0000313" key="3">
    <source>
        <dbReference type="Proteomes" id="UP000825729"/>
    </source>
</evidence>
<dbReference type="Proteomes" id="UP000825729">
    <property type="component" value="Unassembled WGS sequence"/>
</dbReference>
<name>A0AAV7F488_ARIFI</name>
<evidence type="ECO:0000256" key="1">
    <source>
        <dbReference type="SAM" id="MobiDB-lite"/>
    </source>
</evidence>
<feature type="compositionally biased region" description="Basic and acidic residues" evidence="1">
    <location>
        <begin position="1"/>
        <end position="17"/>
    </location>
</feature>
<protein>
    <submittedName>
        <fullName evidence="2">Uncharacterized protein</fullName>
    </submittedName>
</protein>
<gene>
    <name evidence="2" type="ORF">H6P81_000493</name>
</gene>
<feature type="region of interest" description="Disordered" evidence="1">
    <location>
        <begin position="1"/>
        <end position="28"/>
    </location>
</feature>
<comment type="caution">
    <text evidence="2">The sequence shown here is derived from an EMBL/GenBank/DDBJ whole genome shotgun (WGS) entry which is preliminary data.</text>
</comment>
<sequence length="138" mass="15886">MGEGDVEGRPEVDHSMQRDAANGENVNPLPQVPIRVHVKTANPDRSARSPVVLYLTMGFYSYESPVRSYYCSSYYFTGYRHVSFPWWVTRTIKGRTLLGSGIFLSRKEERRHWQNVKSQGTSIIVDVLYLVLPFRNSI</sequence>
<accession>A0AAV7F488</accession>
<organism evidence="2 3">
    <name type="scientific">Aristolochia fimbriata</name>
    <name type="common">White veined hardy Dutchman's pipe vine</name>
    <dbReference type="NCBI Taxonomy" id="158543"/>
    <lineage>
        <taxon>Eukaryota</taxon>
        <taxon>Viridiplantae</taxon>
        <taxon>Streptophyta</taxon>
        <taxon>Embryophyta</taxon>
        <taxon>Tracheophyta</taxon>
        <taxon>Spermatophyta</taxon>
        <taxon>Magnoliopsida</taxon>
        <taxon>Magnoliidae</taxon>
        <taxon>Piperales</taxon>
        <taxon>Aristolochiaceae</taxon>
        <taxon>Aristolochia</taxon>
    </lineage>
</organism>